<organism evidence="4 5">
    <name type="scientific">Corchorus olitorius</name>
    <dbReference type="NCBI Taxonomy" id="93759"/>
    <lineage>
        <taxon>Eukaryota</taxon>
        <taxon>Viridiplantae</taxon>
        <taxon>Streptophyta</taxon>
        <taxon>Embryophyta</taxon>
        <taxon>Tracheophyta</taxon>
        <taxon>Spermatophyta</taxon>
        <taxon>Magnoliopsida</taxon>
        <taxon>eudicotyledons</taxon>
        <taxon>Gunneridae</taxon>
        <taxon>Pentapetalae</taxon>
        <taxon>rosids</taxon>
        <taxon>malvids</taxon>
        <taxon>Malvales</taxon>
        <taxon>Malvaceae</taxon>
        <taxon>Grewioideae</taxon>
        <taxon>Apeibeae</taxon>
        <taxon>Corchorus</taxon>
    </lineage>
</organism>
<dbReference type="AlphaFoldDB" id="A0A1R3J8U2"/>
<dbReference type="OrthoDB" id="758104at2759"/>
<dbReference type="EMBL" id="AWUE01016469">
    <property type="protein sequence ID" value="OMO91249.1"/>
    <property type="molecule type" value="Genomic_DNA"/>
</dbReference>
<feature type="domain" description="DUF3741" evidence="2">
    <location>
        <begin position="237"/>
        <end position="259"/>
    </location>
</feature>
<feature type="compositionally biased region" description="Basic residues" evidence="1">
    <location>
        <begin position="204"/>
        <end position="213"/>
    </location>
</feature>
<reference evidence="5" key="1">
    <citation type="submission" date="2013-09" db="EMBL/GenBank/DDBJ databases">
        <title>Corchorus olitorius genome sequencing.</title>
        <authorList>
            <person name="Alam M."/>
            <person name="Haque M.S."/>
            <person name="Islam M.S."/>
            <person name="Emdad E.M."/>
            <person name="Islam M.M."/>
            <person name="Ahmed B."/>
            <person name="Halim A."/>
            <person name="Hossen Q.M.M."/>
            <person name="Hossain M.Z."/>
            <person name="Ahmed R."/>
            <person name="Khan M.M."/>
            <person name="Islam R."/>
            <person name="Rashid M.M."/>
            <person name="Khan S.A."/>
            <person name="Rahman M.S."/>
            <person name="Alam M."/>
            <person name="Yahiya A.S."/>
            <person name="Khan M.S."/>
            <person name="Azam M.S."/>
            <person name="Haque T."/>
            <person name="Lashkar M.Z.H."/>
            <person name="Akhand A.I."/>
            <person name="Morshed G."/>
            <person name="Roy S."/>
            <person name="Uddin K.S."/>
            <person name="Rabeya T."/>
            <person name="Hossain A.S."/>
            <person name="Chowdhury A."/>
            <person name="Snigdha A.R."/>
            <person name="Mortoza M.S."/>
            <person name="Matin S.A."/>
            <person name="Hoque S.M.E."/>
            <person name="Islam M.K."/>
            <person name="Roy D.K."/>
            <person name="Haider R."/>
            <person name="Moosa M.M."/>
            <person name="Elias S.M."/>
            <person name="Hasan A.M."/>
            <person name="Jahan S."/>
            <person name="Shafiuddin M."/>
            <person name="Mahmood N."/>
            <person name="Shommy N.S."/>
        </authorList>
    </citation>
    <scope>NUCLEOTIDE SEQUENCE [LARGE SCALE GENOMIC DNA]</scope>
    <source>
        <strain evidence="5">cv. O-4</strain>
    </source>
</reference>
<comment type="caution">
    <text evidence="4">The sequence shown here is derived from an EMBL/GenBank/DDBJ whole genome shotgun (WGS) entry which is preliminary data.</text>
</comment>
<feature type="domain" description="DUF4378" evidence="3">
    <location>
        <begin position="697"/>
        <end position="855"/>
    </location>
</feature>
<dbReference type="InterPro" id="IPR022212">
    <property type="entry name" value="DUF3741"/>
</dbReference>
<feature type="compositionally biased region" description="Basic and acidic residues" evidence="1">
    <location>
        <begin position="602"/>
        <end position="612"/>
    </location>
</feature>
<dbReference type="Proteomes" id="UP000187203">
    <property type="component" value="Unassembled WGS sequence"/>
</dbReference>
<protein>
    <recommendedName>
        <fullName evidence="6">DUF4378 domain-containing protein</fullName>
    </recommendedName>
</protein>
<dbReference type="InterPro" id="IPR025486">
    <property type="entry name" value="DUF4378"/>
</dbReference>
<keyword evidence="5" id="KW-1185">Reference proteome</keyword>
<sequence>MGREIHEQYSDDVGFEIEKYHQPSCMGGIFNVLDYHHHWYNVKKMLPHRKYNRRARHARCCANPQTLSMEREPGETQELLHGEAGQKFQVEQQSRKSSGKAYTKGSPGKEKSKEENHKDWVLGYSARPQLQQTDLTHHLQPSGFGLGWMNPIILVRKRADASETSSTSSLQETPRKQVSRSKKSEIHGRVTAENHLEQKENHGKHAIFQKKRGTGTSRNQKPVTKKLNKEVSVNQVEGVDVLEIFKVNKDLFLDILQDPEVGISQHFLGKQTSKTMKLTKSGSFPLSRTRYLKSSTLEHKQKEVWSFKKGEKSHTSTQSSNLRALRTDDYVRSTVAEEASSSSQGPDSQSWNHSVMNRLKDIKQRIKQALKERRKTINHKMVDRVTLQISSRDTVATDKSEMSDSLGKMTLEQDRMNNFDSSQQTDASDQDPSDVRFNRMRRTNSISESLDRYTQLFEHSVSKEANLHHSRSLKLTSEDKVPSRGRAPKFFRRISSLSDLESFCSLLHEVSRDALSSELPPITTVLNYEANNETYEHNDPRSISFPEDMDKFELVEAVLEAELQETMTEGVKHSSTAGLVVDRDREDIARPCDFSEDSVELPGERNSPHQEQESDFEVNLSRELTQQASDSDEIISRADHQIFEGPELSCPNLPAEEAESSTILKDICTTSHKKLESMGTSSRFQFFESDKEADPCYNYVKDILELSGFIQNEHLQTWFSADQPLNPSVFKELEALLHPELEFSIEEIGSNCDHQLVFDLVNEALAEISEKSSVYFPKPFSFNYCISPLLKGNNVLHEVWAKVSSNLALQPEPDQSLDDIVARDLAKDAWMTLQAEEEFVALELEDLIFEELLDEVFC</sequence>
<dbReference type="STRING" id="93759.A0A1R3J8U2"/>
<dbReference type="PANTHER" id="PTHR47071">
    <property type="entry name" value="PROTEIN TRM32"/>
    <property type="match status" value="1"/>
</dbReference>
<dbReference type="InterPro" id="IPR044257">
    <property type="entry name" value="TRM32-like"/>
</dbReference>
<evidence type="ECO:0000259" key="3">
    <source>
        <dbReference type="Pfam" id="PF14309"/>
    </source>
</evidence>
<feature type="region of interest" description="Disordered" evidence="1">
    <location>
        <begin position="88"/>
        <end position="118"/>
    </location>
</feature>
<evidence type="ECO:0008006" key="6">
    <source>
        <dbReference type="Google" id="ProtNLM"/>
    </source>
</evidence>
<accession>A0A1R3J8U2</accession>
<evidence type="ECO:0000313" key="5">
    <source>
        <dbReference type="Proteomes" id="UP000187203"/>
    </source>
</evidence>
<name>A0A1R3J8U2_9ROSI</name>
<feature type="compositionally biased region" description="Basic and acidic residues" evidence="1">
    <location>
        <begin position="107"/>
        <end position="118"/>
    </location>
</feature>
<feature type="region of interest" description="Disordered" evidence="1">
    <location>
        <begin position="591"/>
        <end position="617"/>
    </location>
</feature>
<evidence type="ECO:0000259" key="2">
    <source>
        <dbReference type="Pfam" id="PF12552"/>
    </source>
</evidence>
<feature type="compositionally biased region" description="Low complexity" evidence="1">
    <location>
        <begin position="340"/>
        <end position="350"/>
    </location>
</feature>
<feature type="compositionally biased region" description="Basic and acidic residues" evidence="1">
    <location>
        <begin position="182"/>
        <end position="203"/>
    </location>
</feature>
<evidence type="ECO:0000313" key="4">
    <source>
        <dbReference type="EMBL" id="OMO91249.1"/>
    </source>
</evidence>
<dbReference type="Pfam" id="PF12552">
    <property type="entry name" value="DUF3741"/>
    <property type="match status" value="1"/>
</dbReference>
<dbReference type="Pfam" id="PF14309">
    <property type="entry name" value="DUF4378"/>
    <property type="match status" value="1"/>
</dbReference>
<dbReference type="PANTHER" id="PTHR47071:SF2">
    <property type="entry name" value="PROTEIN TRM32"/>
    <property type="match status" value="1"/>
</dbReference>
<gene>
    <name evidence="4" type="ORF">COLO4_18507</name>
</gene>
<feature type="region of interest" description="Disordered" evidence="1">
    <location>
        <begin position="333"/>
        <end position="353"/>
    </location>
</feature>
<evidence type="ECO:0000256" key="1">
    <source>
        <dbReference type="SAM" id="MobiDB-lite"/>
    </source>
</evidence>
<proteinExistence type="predicted"/>
<feature type="region of interest" description="Disordered" evidence="1">
    <location>
        <begin position="160"/>
        <end position="225"/>
    </location>
</feature>